<keyword evidence="1 6" id="KW-0963">Cytoplasm</keyword>
<dbReference type="EC" id="2.1.1.198" evidence="6"/>
<evidence type="ECO:0000256" key="2">
    <source>
        <dbReference type="ARBA" id="ARBA00022552"/>
    </source>
</evidence>
<dbReference type="SUPFAM" id="SSF53790">
    <property type="entry name" value="Tetrapyrrole methylase"/>
    <property type="match status" value="1"/>
</dbReference>
<dbReference type="PANTHER" id="PTHR46111">
    <property type="entry name" value="RIBOSOMAL RNA SMALL SUBUNIT METHYLTRANSFERASE I"/>
    <property type="match status" value="1"/>
</dbReference>
<protein>
    <recommendedName>
        <fullName evidence="6">Ribosomal RNA small subunit methyltransferase I</fullName>
        <ecNumber evidence="6">2.1.1.198</ecNumber>
    </recommendedName>
    <alternativeName>
        <fullName evidence="6">16S rRNA 2'-O-ribose C1402 methyltransferase</fullName>
    </alternativeName>
    <alternativeName>
        <fullName evidence="6">rRNA (cytidine-2'-O-)-methyltransferase RsmI</fullName>
    </alternativeName>
</protein>
<dbReference type="GO" id="GO:0008168">
    <property type="term" value="F:methyltransferase activity"/>
    <property type="evidence" value="ECO:0007669"/>
    <property type="project" value="UniProtKB-KW"/>
</dbReference>
<dbReference type="InterPro" id="IPR000878">
    <property type="entry name" value="4pyrrol_Mease"/>
</dbReference>
<evidence type="ECO:0000313" key="10">
    <source>
        <dbReference type="Proteomes" id="UP001596996"/>
    </source>
</evidence>
<feature type="domain" description="Tetrapyrrole methylase" evidence="7">
    <location>
        <begin position="8"/>
        <end position="199"/>
    </location>
</feature>
<dbReference type="CDD" id="cd11648">
    <property type="entry name" value="RsmI"/>
    <property type="match status" value="1"/>
</dbReference>
<dbReference type="InterPro" id="IPR008189">
    <property type="entry name" value="rRNA_ssu_MeTfrase_I"/>
</dbReference>
<evidence type="ECO:0000313" key="9">
    <source>
        <dbReference type="EMBL" id="MFD0966403.1"/>
    </source>
</evidence>
<dbReference type="InterPro" id="IPR014776">
    <property type="entry name" value="4pyrrole_Mease_sub2"/>
</dbReference>
<accession>A0ABW3I8Y1</accession>
<proteinExistence type="inferred from homology"/>
<dbReference type="EMBL" id="JBHTJN010000011">
    <property type="protein sequence ID" value="MFD0966403.1"/>
    <property type="molecule type" value="Genomic_DNA"/>
</dbReference>
<keyword evidence="5 6" id="KW-0949">S-adenosyl-L-methionine</keyword>
<evidence type="ECO:0000259" key="8">
    <source>
        <dbReference type="Pfam" id="PF23016"/>
    </source>
</evidence>
<evidence type="ECO:0000256" key="6">
    <source>
        <dbReference type="HAMAP-Rule" id="MF_01877"/>
    </source>
</evidence>
<evidence type="ECO:0000256" key="5">
    <source>
        <dbReference type="ARBA" id="ARBA00022691"/>
    </source>
</evidence>
<dbReference type="GO" id="GO:0032259">
    <property type="term" value="P:methylation"/>
    <property type="evidence" value="ECO:0007669"/>
    <property type="project" value="UniProtKB-KW"/>
</dbReference>
<keyword evidence="4 6" id="KW-0808">Transferase</keyword>
<dbReference type="RefSeq" id="WP_380820594.1">
    <property type="nucleotide sequence ID" value="NZ_JBHTJN010000011.1"/>
</dbReference>
<dbReference type="HAMAP" id="MF_01877">
    <property type="entry name" value="16SrRNA_methyltr_I"/>
    <property type="match status" value="1"/>
</dbReference>
<dbReference type="InterPro" id="IPR014777">
    <property type="entry name" value="4pyrrole_Mease_sub1"/>
</dbReference>
<keyword evidence="10" id="KW-1185">Reference proteome</keyword>
<dbReference type="Proteomes" id="UP001596996">
    <property type="component" value="Unassembled WGS sequence"/>
</dbReference>
<dbReference type="Gene3D" id="3.40.1010.10">
    <property type="entry name" value="Cobalt-precorrin-4 Transmethylase, Domain 1"/>
    <property type="match status" value="1"/>
</dbReference>
<comment type="subcellular location">
    <subcellularLocation>
        <location evidence="6">Cytoplasm</location>
    </subcellularLocation>
</comment>
<keyword evidence="3 6" id="KW-0489">Methyltransferase</keyword>
<keyword evidence="2 6" id="KW-0698">rRNA processing</keyword>
<comment type="function">
    <text evidence="6">Catalyzes the 2'-O-methylation of the ribose of cytidine 1402 (C1402) in 16S rRNA.</text>
</comment>
<dbReference type="InterPro" id="IPR053910">
    <property type="entry name" value="RsmI_HTH"/>
</dbReference>
<dbReference type="Pfam" id="PF00590">
    <property type="entry name" value="TP_methylase"/>
    <property type="match status" value="1"/>
</dbReference>
<dbReference type="Gene3D" id="3.30.950.10">
    <property type="entry name" value="Methyltransferase, Cobalt-precorrin-4 Transmethylase, Domain 2"/>
    <property type="match status" value="1"/>
</dbReference>
<dbReference type="PROSITE" id="PS01296">
    <property type="entry name" value="RSMI"/>
    <property type="match status" value="1"/>
</dbReference>
<name>A0ABW3I8Y1_9PAST</name>
<organism evidence="9 10">
    <name type="scientific">Seminibacterium arietis</name>
    <dbReference type="NCBI Taxonomy" id="1173502"/>
    <lineage>
        <taxon>Bacteria</taxon>
        <taxon>Pseudomonadati</taxon>
        <taxon>Pseudomonadota</taxon>
        <taxon>Gammaproteobacteria</taxon>
        <taxon>Pasteurellales</taxon>
        <taxon>Pasteurellaceae</taxon>
        <taxon>Seminibacterium</taxon>
    </lineage>
</organism>
<dbReference type="InterPro" id="IPR018063">
    <property type="entry name" value="SAM_MeTrfase_RsmI_CS"/>
</dbReference>
<comment type="catalytic activity">
    <reaction evidence="6">
        <text>cytidine(1402) in 16S rRNA + S-adenosyl-L-methionine = 2'-O-methylcytidine(1402) in 16S rRNA + S-adenosyl-L-homocysteine + H(+)</text>
        <dbReference type="Rhea" id="RHEA:42924"/>
        <dbReference type="Rhea" id="RHEA-COMP:10285"/>
        <dbReference type="Rhea" id="RHEA-COMP:10286"/>
        <dbReference type="ChEBI" id="CHEBI:15378"/>
        <dbReference type="ChEBI" id="CHEBI:57856"/>
        <dbReference type="ChEBI" id="CHEBI:59789"/>
        <dbReference type="ChEBI" id="CHEBI:74495"/>
        <dbReference type="ChEBI" id="CHEBI:82748"/>
        <dbReference type="EC" id="2.1.1.198"/>
    </reaction>
</comment>
<evidence type="ECO:0000256" key="1">
    <source>
        <dbReference type="ARBA" id="ARBA00022490"/>
    </source>
</evidence>
<comment type="caution">
    <text evidence="9">The sequence shown here is derived from an EMBL/GenBank/DDBJ whole genome shotgun (WGS) entry which is preliminary data.</text>
</comment>
<reference evidence="10" key="1">
    <citation type="journal article" date="2019" name="Int. J. Syst. Evol. Microbiol.">
        <title>The Global Catalogue of Microorganisms (GCM) 10K type strain sequencing project: providing services to taxonomists for standard genome sequencing and annotation.</title>
        <authorList>
            <consortium name="The Broad Institute Genomics Platform"/>
            <consortium name="The Broad Institute Genome Sequencing Center for Infectious Disease"/>
            <person name="Wu L."/>
            <person name="Ma J."/>
        </authorList>
    </citation>
    <scope>NUCLEOTIDE SEQUENCE [LARGE SCALE GENOMIC DNA]</scope>
    <source>
        <strain evidence="10">CCUG 61707</strain>
    </source>
</reference>
<sequence length="281" mass="31423">MNKSIGNLYIVATPIGNLQDITQRALTIFSEVDLIAAEDTRHSGLLLNYYGIKKAFFSLHDHNEQQRTALLVDKLKQGMNVALISDAGTPLISDPGFHLVRKCRQEGIKVIPLPGACAAISALCVSGIASDRFCFEGFLPAKEKARCDRLKNLAKEDRTLIFYESTHRILNTLVDMEKIFGAERYIVLAREMTKTWESVHGDCLGDLRKWLEEEPNRIKGEIVLVVEGKTSSEEQEISPQAEKALRLIAQELPLKKAAAIVAELYDCKKNALYRFGLSYLA</sequence>
<dbReference type="NCBIfam" id="TIGR00096">
    <property type="entry name" value="16S rRNA (cytidine(1402)-2'-O)-methyltransferase"/>
    <property type="match status" value="1"/>
</dbReference>
<gene>
    <name evidence="6 9" type="primary">rsmI</name>
    <name evidence="9" type="ORF">ACFQ02_06025</name>
</gene>
<evidence type="ECO:0000256" key="4">
    <source>
        <dbReference type="ARBA" id="ARBA00022679"/>
    </source>
</evidence>
<feature type="domain" description="RsmI HTH" evidence="8">
    <location>
        <begin position="236"/>
        <end position="277"/>
    </location>
</feature>
<comment type="similarity">
    <text evidence="6">Belongs to the methyltransferase superfamily. RsmI family.</text>
</comment>
<evidence type="ECO:0000259" key="7">
    <source>
        <dbReference type="Pfam" id="PF00590"/>
    </source>
</evidence>
<dbReference type="InterPro" id="IPR035996">
    <property type="entry name" value="4pyrrol_Methylase_sf"/>
</dbReference>
<evidence type="ECO:0000256" key="3">
    <source>
        <dbReference type="ARBA" id="ARBA00022603"/>
    </source>
</evidence>
<dbReference type="PIRSF" id="PIRSF005917">
    <property type="entry name" value="MTase_YraL"/>
    <property type="match status" value="1"/>
</dbReference>
<dbReference type="Pfam" id="PF23016">
    <property type="entry name" value="RsmI_C"/>
    <property type="match status" value="1"/>
</dbReference>
<dbReference type="PANTHER" id="PTHR46111:SF1">
    <property type="entry name" value="RIBOSOMAL RNA SMALL SUBUNIT METHYLTRANSFERASE I"/>
    <property type="match status" value="1"/>
</dbReference>